<feature type="domain" description="HTH tetR-type" evidence="3">
    <location>
        <begin position="5"/>
        <end position="65"/>
    </location>
</feature>
<dbReference type="Pfam" id="PF00440">
    <property type="entry name" value="TetR_N"/>
    <property type="match status" value="1"/>
</dbReference>
<reference evidence="4 5" key="1">
    <citation type="submission" date="2014-08" db="EMBL/GenBank/DDBJ databases">
        <title>Clostridium innocuum, an unnegligible vancomycin-resistant pathogen causing extra-intestinal infections.</title>
        <authorList>
            <person name="Feng Y."/>
            <person name="Chiu C.-H."/>
        </authorList>
    </citation>
    <scope>NUCLEOTIDE SEQUENCE [LARGE SCALE GENOMIC DNA]</scope>
    <source>
        <strain evidence="4 5">AN88</strain>
    </source>
</reference>
<evidence type="ECO:0000313" key="4">
    <source>
        <dbReference type="EMBL" id="KGJ51483.1"/>
    </source>
</evidence>
<dbReference type="PANTHER" id="PTHR43479:SF11">
    <property type="entry name" value="ACREF_ENVCD OPERON REPRESSOR-RELATED"/>
    <property type="match status" value="1"/>
</dbReference>
<dbReference type="InterPro" id="IPR023772">
    <property type="entry name" value="DNA-bd_HTH_TetR-type_CS"/>
</dbReference>
<dbReference type="Proteomes" id="UP000030008">
    <property type="component" value="Unassembled WGS sequence"/>
</dbReference>
<evidence type="ECO:0000259" key="3">
    <source>
        <dbReference type="PROSITE" id="PS50977"/>
    </source>
</evidence>
<comment type="caution">
    <text evidence="4">The sequence shown here is derived from an EMBL/GenBank/DDBJ whole genome shotgun (WGS) entry which is preliminary data.</text>
</comment>
<dbReference type="GO" id="GO:0003677">
    <property type="term" value="F:DNA binding"/>
    <property type="evidence" value="ECO:0007669"/>
    <property type="project" value="UniProtKB-UniRule"/>
</dbReference>
<dbReference type="Gene3D" id="1.10.357.10">
    <property type="entry name" value="Tetracycline Repressor, domain 2"/>
    <property type="match status" value="1"/>
</dbReference>
<evidence type="ECO:0000256" key="1">
    <source>
        <dbReference type="ARBA" id="ARBA00023125"/>
    </source>
</evidence>
<dbReference type="AlphaFoldDB" id="A0A099I3N8"/>
<dbReference type="PROSITE" id="PS50977">
    <property type="entry name" value="HTH_TETR_2"/>
    <property type="match status" value="1"/>
</dbReference>
<dbReference type="RefSeq" id="WP_044907775.1">
    <property type="nucleotide sequence ID" value="NZ_JQIF01000110.1"/>
</dbReference>
<evidence type="ECO:0000256" key="2">
    <source>
        <dbReference type="PROSITE-ProRule" id="PRU00335"/>
    </source>
</evidence>
<dbReference type="SUPFAM" id="SSF46689">
    <property type="entry name" value="Homeodomain-like"/>
    <property type="match status" value="1"/>
</dbReference>
<feature type="DNA-binding region" description="H-T-H motif" evidence="2">
    <location>
        <begin position="28"/>
        <end position="47"/>
    </location>
</feature>
<protein>
    <submittedName>
        <fullName evidence="4">Transcriptional regulator</fullName>
    </submittedName>
</protein>
<dbReference type="InterPro" id="IPR009057">
    <property type="entry name" value="Homeodomain-like_sf"/>
</dbReference>
<keyword evidence="1 2" id="KW-0238">DNA-binding</keyword>
<evidence type="ECO:0000313" key="5">
    <source>
        <dbReference type="Proteomes" id="UP000030008"/>
    </source>
</evidence>
<dbReference type="PANTHER" id="PTHR43479">
    <property type="entry name" value="ACREF/ENVCD OPERON REPRESSOR-RELATED"/>
    <property type="match status" value="1"/>
</dbReference>
<organism evidence="4 5">
    <name type="scientific">Clostridium innocuum</name>
    <dbReference type="NCBI Taxonomy" id="1522"/>
    <lineage>
        <taxon>Bacteria</taxon>
        <taxon>Bacillati</taxon>
        <taxon>Bacillota</taxon>
        <taxon>Clostridia</taxon>
        <taxon>Eubacteriales</taxon>
        <taxon>Clostridiaceae</taxon>
        <taxon>Clostridium</taxon>
    </lineage>
</organism>
<proteinExistence type="predicted"/>
<accession>A0A099I3N8</accession>
<name>A0A099I3N8_CLOIN</name>
<dbReference type="PROSITE" id="PS01081">
    <property type="entry name" value="HTH_TETR_1"/>
    <property type="match status" value="1"/>
</dbReference>
<dbReference type="PRINTS" id="PR00455">
    <property type="entry name" value="HTHTETR"/>
</dbReference>
<sequence length="197" mass="23038">MNKVVTSKEELLDTARQIVFQEGIDQLSIRTLAKKLNISVGAVYNYFPSKSDLLLAIVESFWKGIFHKDICILSETLPFADFYEVVYHRLAEHMEDFFSVLLGQLDILRNTEKERGKLMEERYQQHIREGFLYALQQDCDIPEHIWNATFTKAAFIDFLMEHMMNDLSHQRRSCTFTKELICRLLQVTHGTTTHGTK</sequence>
<dbReference type="InterPro" id="IPR001647">
    <property type="entry name" value="HTH_TetR"/>
</dbReference>
<dbReference type="InterPro" id="IPR050624">
    <property type="entry name" value="HTH-type_Tx_Regulator"/>
</dbReference>
<dbReference type="EMBL" id="JQIF01000110">
    <property type="protein sequence ID" value="KGJ51483.1"/>
    <property type="molecule type" value="Genomic_DNA"/>
</dbReference>
<gene>
    <name evidence="4" type="ORF">CIAN88_20175</name>
</gene>